<evidence type="ECO:0000313" key="10">
    <source>
        <dbReference type="EMBL" id="CAF4875867.1"/>
    </source>
</evidence>
<evidence type="ECO:0000313" key="9">
    <source>
        <dbReference type="EMBL" id="CAF4614897.1"/>
    </source>
</evidence>
<feature type="domain" description="EGF-like" evidence="7">
    <location>
        <begin position="11"/>
        <end position="47"/>
    </location>
</feature>
<dbReference type="InterPro" id="IPR000742">
    <property type="entry name" value="EGF"/>
</dbReference>
<dbReference type="Gene3D" id="2.10.25.10">
    <property type="entry name" value="Laminin"/>
    <property type="match status" value="1"/>
</dbReference>
<dbReference type="Proteomes" id="UP000681720">
    <property type="component" value="Unassembled WGS sequence"/>
</dbReference>
<evidence type="ECO:0000256" key="6">
    <source>
        <dbReference type="PROSITE-ProRule" id="PRU00076"/>
    </source>
</evidence>
<evidence type="ECO:0000256" key="3">
    <source>
        <dbReference type="ARBA" id="ARBA00022737"/>
    </source>
</evidence>
<dbReference type="CDD" id="cd00054">
    <property type="entry name" value="EGF_CA"/>
    <property type="match status" value="1"/>
</dbReference>
<dbReference type="Pfam" id="PF00008">
    <property type="entry name" value="EGF"/>
    <property type="match status" value="1"/>
</dbReference>
<dbReference type="SUPFAM" id="SSF57196">
    <property type="entry name" value="EGF/Laminin"/>
    <property type="match status" value="1"/>
</dbReference>
<proteinExistence type="predicted"/>
<name>A0A8S2ZBW2_9BILA</name>
<comment type="caution">
    <text evidence="9">The sequence shown here is derived from an EMBL/GenBank/DDBJ whole genome shotgun (WGS) entry which is preliminary data.</text>
</comment>
<dbReference type="EMBL" id="CAJOBJ010169150">
    <property type="protein sequence ID" value="CAF4875867.1"/>
    <property type="molecule type" value="Genomic_DNA"/>
</dbReference>
<gene>
    <name evidence="9" type="ORF">BYL167_LOCUS40706</name>
    <name evidence="10" type="ORF">GIL414_LOCUS50607</name>
    <name evidence="8" type="ORF">SMN809_LOCUS39267</name>
</gene>
<feature type="disulfide bond" evidence="6">
    <location>
        <begin position="37"/>
        <end position="46"/>
    </location>
</feature>
<evidence type="ECO:0000313" key="11">
    <source>
        <dbReference type="Proteomes" id="UP000681967"/>
    </source>
</evidence>
<keyword evidence="1 6" id="KW-0245">EGF-like domain</keyword>
<evidence type="ECO:0000259" key="7">
    <source>
        <dbReference type="PROSITE" id="PS50026"/>
    </source>
</evidence>
<dbReference type="AlphaFoldDB" id="A0A8S2ZBW2"/>
<evidence type="ECO:0000256" key="1">
    <source>
        <dbReference type="ARBA" id="ARBA00022536"/>
    </source>
</evidence>
<evidence type="ECO:0000256" key="5">
    <source>
        <dbReference type="ARBA" id="ARBA00023180"/>
    </source>
</evidence>
<keyword evidence="4 6" id="KW-1015">Disulfide bond</keyword>
<organism evidence="9 11">
    <name type="scientific">Rotaria magnacalcarata</name>
    <dbReference type="NCBI Taxonomy" id="392030"/>
    <lineage>
        <taxon>Eukaryota</taxon>
        <taxon>Metazoa</taxon>
        <taxon>Spiralia</taxon>
        <taxon>Gnathifera</taxon>
        <taxon>Rotifera</taxon>
        <taxon>Eurotatoria</taxon>
        <taxon>Bdelloidea</taxon>
        <taxon>Philodinida</taxon>
        <taxon>Philodinidae</taxon>
        <taxon>Rotaria</taxon>
    </lineage>
</organism>
<reference evidence="9" key="1">
    <citation type="submission" date="2021-02" db="EMBL/GenBank/DDBJ databases">
        <authorList>
            <person name="Nowell W R."/>
        </authorList>
    </citation>
    <scope>NUCLEOTIDE SEQUENCE</scope>
</reference>
<dbReference type="Proteomes" id="UP000681967">
    <property type="component" value="Unassembled WGS sequence"/>
</dbReference>
<evidence type="ECO:0000313" key="8">
    <source>
        <dbReference type="EMBL" id="CAF4605855.1"/>
    </source>
</evidence>
<accession>A0A8S2ZBW2</accession>
<evidence type="ECO:0000256" key="2">
    <source>
        <dbReference type="ARBA" id="ARBA00022729"/>
    </source>
</evidence>
<dbReference type="FunFam" id="2.10.25.10:FF:000012">
    <property type="entry name" value="Delta-like protein"/>
    <property type="match status" value="1"/>
</dbReference>
<keyword evidence="5" id="KW-0325">Glycoprotein</keyword>
<comment type="caution">
    <text evidence="6">Lacks conserved residue(s) required for the propagation of feature annotation.</text>
</comment>
<feature type="non-terminal residue" evidence="9">
    <location>
        <position position="1"/>
    </location>
</feature>
<keyword evidence="2" id="KW-0732">Signal</keyword>
<dbReference type="EMBL" id="CAJOBH010101415">
    <property type="protein sequence ID" value="CAF4614897.1"/>
    <property type="molecule type" value="Genomic_DNA"/>
</dbReference>
<dbReference type="PROSITE" id="PS50026">
    <property type="entry name" value="EGF_3"/>
    <property type="match status" value="1"/>
</dbReference>
<dbReference type="PROSITE" id="PS00022">
    <property type="entry name" value="EGF_1"/>
    <property type="match status" value="1"/>
</dbReference>
<keyword evidence="3" id="KW-0677">Repeat</keyword>
<protein>
    <recommendedName>
        <fullName evidence="7">EGF-like domain-containing protein</fullName>
    </recommendedName>
</protein>
<dbReference type="EMBL" id="CAJOBI010104946">
    <property type="protein sequence ID" value="CAF4605855.1"/>
    <property type="molecule type" value="Genomic_DNA"/>
</dbReference>
<dbReference type="Proteomes" id="UP000676336">
    <property type="component" value="Unassembled WGS sequence"/>
</dbReference>
<sequence length="49" mass="5491">MMYFVDANWITGNLCWSMPCMNGGSCFGSAYTYLCVCPMNYSGALCEKR</sequence>
<evidence type="ECO:0000256" key="4">
    <source>
        <dbReference type="ARBA" id="ARBA00023157"/>
    </source>
</evidence>